<dbReference type="PANTHER" id="PTHR43047:SF72">
    <property type="entry name" value="OSMOSENSING HISTIDINE PROTEIN KINASE SLN1"/>
    <property type="match status" value="1"/>
</dbReference>
<feature type="domain" description="Response regulatory" evidence="12">
    <location>
        <begin position="692"/>
        <end position="808"/>
    </location>
</feature>
<dbReference type="InterPro" id="IPR001789">
    <property type="entry name" value="Sig_transdc_resp-reg_receiver"/>
</dbReference>
<dbReference type="Pfam" id="PF00512">
    <property type="entry name" value="HisKA"/>
    <property type="match status" value="1"/>
</dbReference>
<keyword evidence="10" id="KW-1133">Transmembrane helix</keyword>
<dbReference type="SUPFAM" id="SSF49785">
    <property type="entry name" value="Galactose-binding domain-like"/>
    <property type="match status" value="1"/>
</dbReference>
<evidence type="ECO:0000256" key="4">
    <source>
        <dbReference type="ARBA" id="ARBA00022679"/>
    </source>
</evidence>
<feature type="transmembrane region" description="Helical" evidence="10">
    <location>
        <begin position="240"/>
        <end position="257"/>
    </location>
</feature>
<evidence type="ECO:0000256" key="5">
    <source>
        <dbReference type="ARBA" id="ARBA00022741"/>
    </source>
</evidence>
<protein>
    <recommendedName>
        <fullName evidence="2">histidine kinase</fullName>
        <ecNumber evidence="2">2.7.13.3</ecNumber>
    </recommendedName>
</protein>
<organism evidence="13 14">
    <name type="scientific">Sporosarcina siberiensis</name>
    <dbReference type="NCBI Taxonomy" id="1365606"/>
    <lineage>
        <taxon>Bacteria</taxon>
        <taxon>Bacillati</taxon>
        <taxon>Bacillota</taxon>
        <taxon>Bacilli</taxon>
        <taxon>Bacillales</taxon>
        <taxon>Caryophanaceae</taxon>
        <taxon>Sporosarcina</taxon>
    </lineage>
</organism>
<dbReference type="InterPro" id="IPR011006">
    <property type="entry name" value="CheY-like_superfamily"/>
</dbReference>
<dbReference type="InterPro" id="IPR008979">
    <property type="entry name" value="Galactose-bd-like_sf"/>
</dbReference>
<evidence type="ECO:0000256" key="2">
    <source>
        <dbReference type="ARBA" id="ARBA00012438"/>
    </source>
</evidence>
<keyword evidence="4" id="KW-0808">Transferase</keyword>
<dbReference type="InterPro" id="IPR011623">
    <property type="entry name" value="7TMR_DISM_rcpt_extracell_dom1"/>
</dbReference>
<dbReference type="Gene3D" id="2.60.120.260">
    <property type="entry name" value="Galactose-binding domain-like"/>
    <property type="match status" value="1"/>
</dbReference>
<evidence type="ECO:0000313" key="13">
    <source>
        <dbReference type="EMBL" id="MFD1927803.1"/>
    </source>
</evidence>
<keyword evidence="8" id="KW-0902">Two-component regulatory system</keyword>
<feature type="modified residue" description="4-aspartylphosphate" evidence="9">
    <location>
        <position position="741"/>
    </location>
</feature>
<dbReference type="CDD" id="cd00082">
    <property type="entry name" value="HisKA"/>
    <property type="match status" value="1"/>
</dbReference>
<comment type="catalytic activity">
    <reaction evidence="1">
        <text>ATP + protein L-histidine = ADP + protein N-phospho-L-histidine.</text>
        <dbReference type="EC" id="2.7.13.3"/>
    </reaction>
</comment>
<dbReference type="InterPro" id="IPR005467">
    <property type="entry name" value="His_kinase_dom"/>
</dbReference>
<reference evidence="14" key="1">
    <citation type="journal article" date="2019" name="Int. J. Syst. Evol. Microbiol.">
        <title>The Global Catalogue of Microorganisms (GCM) 10K type strain sequencing project: providing services to taxonomists for standard genome sequencing and annotation.</title>
        <authorList>
            <consortium name="The Broad Institute Genomics Platform"/>
            <consortium name="The Broad Institute Genome Sequencing Center for Infectious Disease"/>
            <person name="Wu L."/>
            <person name="Ma J."/>
        </authorList>
    </citation>
    <scope>NUCLEOTIDE SEQUENCE [LARGE SCALE GENOMIC DNA]</scope>
    <source>
        <strain evidence="14">CGMCC 4.7177</strain>
    </source>
</reference>
<dbReference type="CDD" id="cd16922">
    <property type="entry name" value="HATPase_EvgS-ArcB-TorS-like"/>
    <property type="match status" value="1"/>
</dbReference>
<accession>A0ABW4SEB0</accession>
<dbReference type="Pfam" id="PF06580">
    <property type="entry name" value="His_kinase"/>
    <property type="match status" value="1"/>
</dbReference>
<dbReference type="SMART" id="SM00387">
    <property type="entry name" value="HATPase_c"/>
    <property type="match status" value="2"/>
</dbReference>
<keyword evidence="14" id="KW-1185">Reference proteome</keyword>
<keyword evidence="5" id="KW-0547">Nucleotide-binding</keyword>
<dbReference type="EC" id="2.7.13.3" evidence="2"/>
<dbReference type="Pfam" id="PF00072">
    <property type="entry name" value="Response_reg"/>
    <property type="match status" value="1"/>
</dbReference>
<dbReference type="PRINTS" id="PR00344">
    <property type="entry name" value="BCTRLSENSOR"/>
</dbReference>
<dbReference type="PROSITE" id="PS50110">
    <property type="entry name" value="RESPONSE_REGULATORY"/>
    <property type="match status" value="1"/>
</dbReference>
<keyword evidence="7 13" id="KW-0067">ATP-binding</keyword>
<evidence type="ECO:0000259" key="12">
    <source>
        <dbReference type="PROSITE" id="PS50110"/>
    </source>
</evidence>
<dbReference type="Gene3D" id="3.40.50.2300">
    <property type="match status" value="1"/>
</dbReference>
<feature type="domain" description="Histidine kinase" evidence="11">
    <location>
        <begin position="439"/>
        <end position="657"/>
    </location>
</feature>
<evidence type="ECO:0000259" key="11">
    <source>
        <dbReference type="PROSITE" id="PS50109"/>
    </source>
</evidence>
<evidence type="ECO:0000256" key="10">
    <source>
        <dbReference type="SAM" id="Phobius"/>
    </source>
</evidence>
<dbReference type="InterPro" id="IPR004358">
    <property type="entry name" value="Sig_transdc_His_kin-like_C"/>
</dbReference>
<evidence type="ECO:0000256" key="7">
    <source>
        <dbReference type="ARBA" id="ARBA00022840"/>
    </source>
</evidence>
<dbReference type="SUPFAM" id="SSF47384">
    <property type="entry name" value="Homodimeric domain of signal transducing histidine kinase"/>
    <property type="match status" value="1"/>
</dbReference>
<feature type="transmembrane region" description="Helical" evidence="10">
    <location>
        <begin position="277"/>
        <end position="297"/>
    </location>
</feature>
<keyword evidence="6" id="KW-0418">Kinase</keyword>
<dbReference type="SMART" id="SM00388">
    <property type="entry name" value="HisKA"/>
    <property type="match status" value="1"/>
</dbReference>
<dbReference type="SMART" id="SM00448">
    <property type="entry name" value="REC"/>
    <property type="match status" value="1"/>
</dbReference>
<evidence type="ECO:0000256" key="6">
    <source>
        <dbReference type="ARBA" id="ARBA00022777"/>
    </source>
</evidence>
<keyword evidence="10" id="KW-0812">Transmembrane</keyword>
<dbReference type="InterPro" id="IPR003661">
    <property type="entry name" value="HisK_dim/P_dom"/>
</dbReference>
<dbReference type="SUPFAM" id="SSF52172">
    <property type="entry name" value="CheY-like"/>
    <property type="match status" value="1"/>
</dbReference>
<dbReference type="InterPro" id="IPR036890">
    <property type="entry name" value="HATPase_C_sf"/>
</dbReference>
<feature type="transmembrane region" description="Helical" evidence="10">
    <location>
        <begin position="309"/>
        <end position="329"/>
    </location>
</feature>
<dbReference type="InterPro" id="IPR003594">
    <property type="entry name" value="HATPase_dom"/>
</dbReference>
<gene>
    <name evidence="13" type="ORF">ACFSFY_06975</name>
</gene>
<dbReference type="Proteomes" id="UP001597218">
    <property type="component" value="Unassembled WGS sequence"/>
</dbReference>
<name>A0ABW4SEB0_9BACL</name>
<feature type="transmembrane region" description="Helical" evidence="10">
    <location>
        <begin position="363"/>
        <end position="380"/>
    </location>
</feature>
<evidence type="ECO:0000256" key="8">
    <source>
        <dbReference type="ARBA" id="ARBA00023012"/>
    </source>
</evidence>
<feature type="transmembrane region" description="Helical" evidence="10">
    <location>
        <begin position="392"/>
        <end position="409"/>
    </location>
</feature>
<keyword evidence="3 9" id="KW-0597">Phosphoprotein</keyword>
<evidence type="ECO:0000256" key="9">
    <source>
        <dbReference type="PROSITE-ProRule" id="PRU00169"/>
    </source>
</evidence>
<sequence>MKKKNVIVVIGIYLLILLSLRISWFHFNSTYEYPHAKEGVLNLQGIDLNDDTVLSLDGEWLFYQNQIIDPKKIEIPLISQNNTLINVPENWEGKLANEEQSPFGYGTYRLKIVLDENQEEAYSFYFKEIRSSSTIFINGRKVAEQGRVAERADRSIQDFRPISVTIDGKTKEIDLIIHVSNFDSSRSGGIVKSIKFGKVSSVNKAQLIGYLFQIIIATILLLHCFYSLIIFFLSTRKIEMLYLSSAFFFAAASILLDDDKLILYLLPSIGFSLWFKLVYITYASGVFFVLQFFKGVLHQYVEGRKWLSYTYKILSISYVLLIASFILEINEITTVLFPIFMRLIPILISINIYKIMISSKASIIYFLLATISIASSIIWGSIKTNKLTSFSYYPFEIMFAVFFFAIYWFNEFIYTTKESEKLSLKLQKEIKRKDDFLANTSHELRNPLHGILNISQTILESEKDKLSNEGKNDLQLLLTIGRRMSMTLNDLLDISKLKDNGIVLKTTEVQLISVVNGVFDMLQFMKEGKNIVFVNEISNTFPKVIADENRLFQIIFNILHNAVKFTNEGEIVVTAEVKKKWAVIHIIDNGIGIDDETQDTIFKPYEQVDSGITSISGGIGLGLSICDQLVKLHGGVLSVKSRKGMGSTFTFTLPVGTSEVKESNLQTDAAVVPMIDIAERALRRNLNVERLRVLVVDDNPLNLAIVERILKAEKYEVFTCTSGKDALFLLDKGNWDLVISDVMMPNMSGYELTQKIRERFTLSELPILLLTARSQLEDLQTGFSSGANDYVRKPIEKMELTMRVEALTNIRESINERVRMEAAWLQAQIQPHFLFNTLNTIAALSEIDPPRMTELLDNFGTYLASSFTTQNLNQVIPLKDEIKLVQSYLYIEQQRFGERLVIDWDFDAIPMIEIPPLSIQTIVENAIRHGVLKRPEGGIITIRIVNHVESIEISVVDNGVGIAQEKLKDLLTTNVDSERGIGLLNTHKRLIRLYGKGLIITSSLNKGVSVRFNIPKGHL</sequence>
<feature type="transmembrane region" description="Helical" evidence="10">
    <location>
        <begin position="210"/>
        <end position="233"/>
    </location>
</feature>
<dbReference type="GO" id="GO:0005524">
    <property type="term" value="F:ATP binding"/>
    <property type="evidence" value="ECO:0007669"/>
    <property type="project" value="UniProtKB-KW"/>
</dbReference>
<dbReference type="CDD" id="cd17574">
    <property type="entry name" value="REC_OmpR"/>
    <property type="match status" value="1"/>
</dbReference>
<dbReference type="InterPro" id="IPR036097">
    <property type="entry name" value="HisK_dim/P_sf"/>
</dbReference>
<dbReference type="EMBL" id="JBHUGI010000015">
    <property type="protein sequence ID" value="MFD1927803.1"/>
    <property type="molecule type" value="Genomic_DNA"/>
</dbReference>
<keyword evidence="10" id="KW-0472">Membrane</keyword>
<dbReference type="Gene3D" id="3.30.565.10">
    <property type="entry name" value="Histidine kinase-like ATPase, C-terminal domain"/>
    <property type="match status" value="2"/>
</dbReference>
<comment type="caution">
    <text evidence="13">The sequence shown here is derived from an EMBL/GenBank/DDBJ whole genome shotgun (WGS) entry which is preliminary data.</text>
</comment>
<dbReference type="Pfam" id="PF07695">
    <property type="entry name" value="7TMR-DISM_7TM"/>
    <property type="match status" value="1"/>
</dbReference>
<dbReference type="SUPFAM" id="SSF55874">
    <property type="entry name" value="ATPase domain of HSP90 chaperone/DNA topoisomerase II/histidine kinase"/>
    <property type="match status" value="2"/>
</dbReference>
<evidence type="ECO:0000256" key="3">
    <source>
        <dbReference type="ARBA" id="ARBA00022553"/>
    </source>
</evidence>
<dbReference type="PANTHER" id="PTHR43047">
    <property type="entry name" value="TWO-COMPONENT HISTIDINE PROTEIN KINASE"/>
    <property type="match status" value="1"/>
</dbReference>
<dbReference type="PROSITE" id="PS50109">
    <property type="entry name" value="HIS_KIN"/>
    <property type="match status" value="1"/>
</dbReference>
<evidence type="ECO:0000313" key="14">
    <source>
        <dbReference type="Proteomes" id="UP001597218"/>
    </source>
</evidence>
<dbReference type="Pfam" id="PF02518">
    <property type="entry name" value="HATPase_c"/>
    <property type="match status" value="2"/>
</dbReference>
<dbReference type="RefSeq" id="WP_381536685.1">
    <property type="nucleotide sequence ID" value="NZ_JBHUGI010000015.1"/>
</dbReference>
<evidence type="ECO:0000256" key="1">
    <source>
        <dbReference type="ARBA" id="ARBA00000085"/>
    </source>
</evidence>
<proteinExistence type="predicted"/>
<dbReference type="Gene3D" id="1.10.287.130">
    <property type="match status" value="1"/>
</dbReference>
<dbReference type="InterPro" id="IPR010559">
    <property type="entry name" value="Sig_transdc_His_kin_internal"/>
</dbReference>